<proteinExistence type="predicted"/>
<gene>
    <name evidence="5" type="ORF">HW115_07625</name>
</gene>
<accession>A0A851GDI3</accession>
<dbReference type="Proteomes" id="UP000557872">
    <property type="component" value="Unassembled WGS sequence"/>
</dbReference>
<feature type="domain" description="LysM" evidence="4">
    <location>
        <begin position="250"/>
        <end position="296"/>
    </location>
</feature>
<dbReference type="RefSeq" id="WP_178931990.1">
    <property type="nucleotide sequence ID" value="NZ_JACBAZ010000002.1"/>
</dbReference>
<feature type="domain" description="LysM" evidence="4">
    <location>
        <begin position="156"/>
        <end position="200"/>
    </location>
</feature>
<comment type="caution">
    <text evidence="5">The sequence shown here is derived from an EMBL/GenBank/DDBJ whole genome shotgun (WGS) entry which is preliminary data.</text>
</comment>
<evidence type="ECO:0000256" key="3">
    <source>
        <dbReference type="SAM" id="SignalP"/>
    </source>
</evidence>
<dbReference type="EMBL" id="JACBAZ010000002">
    <property type="protein sequence ID" value="NWK55476.1"/>
    <property type="molecule type" value="Genomic_DNA"/>
</dbReference>
<evidence type="ECO:0000256" key="1">
    <source>
        <dbReference type="SAM" id="Coils"/>
    </source>
</evidence>
<name>A0A851GDI3_9BACT</name>
<evidence type="ECO:0000256" key="2">
    <source>
        <dbReference type="SAM" id="MobiDB-lite"/>
    </source>
</evidence>
<keyword evidence="6" id="KW-1185">Reference proteome</keyword>
<dbReference type="PANTHER" id="PTHR33734:SF22">
    <property type="entry name" value="MEMBRANE-BOUND LYTIC MUREIN TRANSGLYCOSYLASE D"/>
    <property type="match status" value="1"/>
</dbReference>
<feature type="region of interest" description="Disordered" evidence="2">
    <location>
        <begin position="229"/>
        <end position="248"/>
    </location>
</feature>
<organism evidence="5 6">
    <name type="scientific">Oceaniferula marina</name>
    <dbReference type="NCBI Taxonomy" id="2748318"/>
    <lineage>
        <taxon>Bacteria</taxon>
        <taxon>Pseudomonadati</taxon>
        <taxon>Verrucomicrobiota</taxon>
        <taxon>Verrucomicrobiia</taxon>
        <taxon>Verrucomicrobiales</taxon>
        <taxon>Verrucomicrobiaceae</taxon>
        <taxon>Oceaniferula</taxon>
    </lineage>
</organism>
<evidence type="ECO:0000313" key="6">
    <source>
        <dbReference type="Proteomes" id="UP000557872"/>
    </source>
</evidence>
<feature type="coiled-coil region" evidence="1">
    <location>
        <begin position="19"/>
        <end position="53"/>
    </location>
</feature>
<dbReference type="CDD" id="cd00118">
    <property type="entry name" value="LysM"/>
    <property type="match status" value="2"/>
</dbReference>
<dbReference type="Pfam" id="PF01476">
    <property type="entry name" value="LysM"/>
    <property type="match status" value="2"/>
</dbReference>
<dbReference type="InterPro" id="IPR036779">
    <property type="entry name" value="LysM_dom_sf"/>
</dbReference>
<reference evidence="5 6" key="1">
    <citation type="submission" date="2020-07" db="EMBL/GenBank/DDBJ databases">
        <title>Roseicoccus Jingziensis gen. nov., sp. nov., isolated from coastal seawater.</title>
        <authorList>
            <person name="Feng X."/>
        </authorList>
    </citation>
    <scope>NUCLEOTIDE SEQUENCE [LARGE SCALE GENOMIC DNA]</scope>
    <source>
        <strain evidence="5 6">N1E253</strain>
    </source>
</reference>
<keyword evidence="3" id="KW-0732">Signal</keyword>
<evidence type="ECO:0000313" key="5">
    <source>
        <dbReference type="EMBL" id="NWK55476.1"/>
    </source>
</evidence>
<dbReference type="SMART" id="SM00257">
    <property type="entry name" value="LysM"/>
    <property type="match status" value="3"/>
</dbReference>
<evidence type="ECO:0000259" key="4">
    <source>
        <dbReference type="PROSITE" id="PS51782"/>
    </source>
</evidence>
<keyword evidence="1" id="KW-0175">Coiled coil</keyword>
<feature type="chain" id="PRO_5032460828" evidence="3">
    <location>
        <begin position="21"/>
        <end position="299"/>
    </location>
</feature>
<dbReference type="PROSITE" id="PS51782">
    <property type="entry name" value="LYSM"/>
    <property type="match status" value="3"/>
</dbReference>
<dbReference type="Gene3D" id="3.10.350.10">
    <property type="entry name" value="LysM domain"/>
    <property type="match status" value="2"/>
</dbReference>
<feature type="domain" description="LysM" evidence="4">
    <location>
        <begin position="77"/>
        <end position="120"/>
    </location>
</feature>
<feature type="signal peptide" evidence="3">
    <location>
        <begin position="1"/>
        <end position="20"/>
    </location>
</feature>
<dbReference type="AlphaFoldDB" id="A0A851GDI3"/>
<dbReference type="GO" id="GO:0008932">
    <property type="term" value="F:lytic endotransglycosylase activity"/>
    <property type="evidence" value="ECO:0007669"/>
    <property type="project" value="TreeGrafter"/>
</dbReference>
<protein>
    <submittedName>
        <fullName evidence="5">LysM peptidoglycan-binding domain-containing protein</fullName>
    </submittedName>
</protein>
<dbReference type="PANTHER" id="PTHR33734">
    <property type="entry name" value="LYSM DOMAIN-CONTAINING GPI-ANCHORED PROTEIN 2"/>
    <property type="match status" value="1"/>
</dbReference>
<dbReference type="InterPro" id="IPR018392">
    <property type="entry name" value="LysM"/>
</dbReference>
<dbReference type="SUPFAM" id="SSF54106">
    <property type="entry name" value="LysM domain"/>
    <property type="match status" value="2"/>
</dbReference>
<sequence>MKTISLISTMLVLPAASLLAQGQSELDLLKARIDVQERRISQLESALSRLNTGAVTSTTAPKKAAAPAKKAPVAHAGEYTVKQGDTLTRIAARHQTSVEAIKQVNGLKSDGLMVGQKLRLPAAQSAAAKTTQPVPAKKAEVASKAPAKAPAPQLTGKYKVKAGDTFYGIARRYNMSEATLQAANPTAVPTRLQIGQELLIDAKAKPASKPAAPVAKSNANKPIDKPVVKKTAMAKSSTPAPAPKKRSSIRTITVNEQMTYGAFANRHGASTSQLNSLNGLNLSKSTMLAKGSELYVPEF</sequence>